<dbReference type="RefSeq" id="YP_009151748.1">
    <property type="nucleotide sequence ID" value="NC_027374.1"/>
</dbReference>
<keyword evidence="1" id="KW-1133">Transmembrane helix</keyword>
<dbReference type="EMBL" id="KM236246">
    <property type="protein sequence ID" value="AIW03583.1"/>
    <property type="molecule type" value="Genomic_DNA"/>
</dbReference>
<evidence type="ECO:0000313" key="3">
    <source>
        <dbReference type="Proteomes" id="UP000030207"/>
    </source>
</evidence>
<keyword evidence="1" id="KW-0472">Membrane</keyword>
<evidence type="ECO:0000256" key="1">
    <source>
        <dbReference type="SAM" id="Phobius"/>
    </source>
</evidence>
<keyword evidence="3" id="KW-1185">Reference proteome</keyword>
<sequence>MKINIQSRGLTEGVRYIQPVKEVSLVNDVEKDMVFTLEALQKEIQEGSHPRQTRKTKQILRGVMAVLVASAQVAPKALAAGTDIASQTITPSMVLKWGSSLALLGVSASVSLSMIMLIVASFYKMMRKGEKADQWSSDILKGLVQSLVAVPLVSILFYLAQIVFKNLPSLGSL</sequence>
<dbReference type="KEGG" id="vg:24608160"/>
<feature type="transmembrane region" description="Helical" evidence="1">
    <location>
        <begin position="101"/>
        <end position="123"/>
    </location>
</feature>
<name>A0A0A0RVA3_9CAUD</name>
<accession>A0A0A0RVA3</accession>
<organism evidence="2 3">
    <name type="scientific">Bacillus phage Moonbeam</name>
    <dbReference type="NCBI Taxonomy" id="1540091"/>
    <lineage>
        <taxon>Viruses</taxon>
        <taxon>Duplodnaviria</taxon>
        <taxon>Heunggongvirae</taxon>
        <taxon>Uroviricota</taxon>
        <taxon>Caudoviricetes</taxon>
        <taxon>Herelleviridae</taxon>
        <taxon>Bastillevirinae</taxon>
        <taxon>Moonbeamvirus</taxon>
        <taxon>Moonbeamvirus moonbeam</taxon>
    </lineage>
</organism>
<feature type="transmembrane region" description="Helical" evidence="1">
    <location>
        <begin position="143"/>
        <end position="164"/>
    </location>
</feature>
<dbReference type="GeneID" id="24608160"/>
<keyword evidence="1" id="KW-0812">Transmembrane</keyword>
<proteinExistence type="predicted"/>
<reference evidence="2 3" key="1">
    <citation type="submission" date="2014-07" db="EMBL/GenBank/DDBJ databases">
        <title>Complete Genome of Bacillus megaterium Myophage Moonbeam.</title>
        <authorList>
            <person name="Cadungog J.N."/>
            <person name="Khatemi B.E."/>
            <person name="Hernandez A.C."/>
            <person name="Everett G.F.K."/>
        </authorList>
    </citation>
    <scope>NUCLEOTIDE SEQUENCE [LARGE SCALE GENOMIC DNA]</scope>
</reference>
<evidence type="ECO:0000313" key="2">
    <source>
        <dbReference type="EMBL" id="AIW03583.1"/>
    </source>
</evidence>
<protein>
    <submittedName>
        <fullName evidence="2">Uncharacterized protein</fullName>
    </submittedName>
</protein>
<gene>
    <name evidence="2" type="ORF">CPT_Moonbeam185</name>
</gene>
<dbReference type="OrthoDB" id="15514at10239"/>
<feature type="transmembrane region" description="Helical" evidence="1">
    <location>
        <begin position="59"/>
        <end position="81"/>
    </location>
</feature>
<dbReference type="Proteomes" id="UP000030207">
    <property type="component" value="Segment"/>
</dbReference>